<keyword evidence="4" id="KW-1185">Reference proteome</keyword>
<dbReference type="Proteomes" id="UP000189701">
    <property type="component" value="Unplaced"/>
</dbReference>
<dbReference type="PANTHER" id="PTHR46817">
    <property type="entry name" value="PHOSPHOINOSITIDE PHOSPHATASE SAC9-RELATED"/>
    <property type="match status" value="1"/>
</dbReference>
<evidence type="ECO:0000313" key="4">
    <source>
        <dbReference type="Proteomes" id="UP000189701"/>
    </source>
</evidence>
<organism evidence="4 5">
    <name type="scientific">Nicotiana sylvestris</name>
    <name type="common">Wood tobacco</name>
    <name type="synonym">South American tobacco</name>
    <dbReference type="NCBI Taxonomy" id="4096"/>
    <lineage>
        <taxon>Eukaryota</taxon>
        <taxon>Viridiplantae</taxon>
        <taxon>Streptophyta</taxon>
        <taxon>Embryophyta</taxon>
        <taxon>Tracheophyta</taxon>
        <taxon>Spermatophyta</taxon>
        <taxon>Magnoliopsida</taxon>
        <taxon>eudicotyledons</taxon>
        <taxon>Gunneridae</taxon>
        <taxon>Pentapetalae</taxon>
        <taxon>asterids</taxon>
        <taxon>lamiids</taxon>
        <taxon>Solanales</taxon>
        <taxon>Solanaceae</taxon>
        <taxon>Nicotianoideae</taxon>
        <taxon>Nicotianeae</taxon>
        <taxon>Nicotiana</taxon>
    </lineage>
</organism>
<dbReference type="OrthoDB" id="405996at2759"/>
<sequence length="655" mass="71602">MQERKISYMAAMKLEIERLRVNLSAAERDRALLSIGVDPASIDPNLLLDDSRIGGLCRVANILALLGHASLEDKITASSGLEFADDSAIDFWNIAGVGEICMGGTCQVHAEDGPVLHTLSVSTTAQASFVCSECERKVCKVCCAGKGALLLAMVNSREVASYNGVNSLGGAIYANSVDLSSNHSMILDGVICKACCHDVVLDALILDYIRVLVGQRRKARADTAAQKAVDHVIRFTSRNNCQLTPTAYMELFNGEESLAEFPFASFLHPVETAAGSAPFMSLLAPLNSGAQDSFWRAPHSAASVEFVIVLGDLSDVCGVVLLVSPCGYSMTDAPVVQIWASNKIHKEERSCMGKWDMRSLITSSSELCGQEKSSEVPRHVKFSFRNPVRCRIIWITLRLQKIGSSSVNFEKDLSLLSLEENPFAEPVRRASFGGTVESDPCLHAKRILVVGSPMRKDVGASSQGSDQINTRNLLDKPPPLNRFKVPIEVERLTDNDLVLEQFLPPVSPMVAGFRLDGFSAIKPRVTHSPPPQQVNPWDVSSCVLEDRFISPAVLYIQVSAFQEPHSMVTIAEHRLPEVKAGTAMYFDFPREISTRRISFRLLGDIAAFTDDPSEQDDSDARVRTVAAGLSLANRIKLYYYADPYELGKWASLSAI</sequence>
<evidence type="ECO:0000313" key="5">
    <source>
        <dbReference type="RefSeq" id="XP_009796680.1"/>
    </source>
</evidence>
<dbReference type="RefSeq" id="XP_009796680.1">
    <property type="nucleotide sequence ID" value="XM_009798378.1"/>
</dbReference>
<evidence type="ECO:0000259" key="1">
    <source>
        <dbReference type="Pfam" id="PF24765"/>
    </source>
</evidence>
<protein>
    <submittedName>
        <fullName evidence="5">Probable phosphoinositide phosphatase SAC9</fullName>
    </submittedName>
</protein>
<name>A0A1U7YD01_NICSY</name>
<dbReference type="STRING" id="4096.A0A1U7YD01"/>
<gene>
    <name evidence="5" type="primary">LOC104243218</name>
</gene>
<proteinExistence type="predicted"/>
<dbReference type="Pfam" id="PF24789">
    <property type="entry name" value="SAC9_GBDL_2nd"/>
    <property type="match status" value="1"/>
</dbReference>
<dbReference type="eggNOG" id="KOG1888">
    <property type="taxonomic scope" value="Eukaryota"/>
</dbReference>
<dbReference type="InterPro" id="IPR057553">
    <property type="entry name" value="SAC9_GBDL_2nd"/>
</dbReference>
<reference evidence="4" key="1">
    <citation type="journal article" date="2013" name="Genome Biol.">
        <title>Reference genomes and transcriptomes of Nicotiana sylvestris and Nicotiana tomentosiformis.</title>
        <authorList>
            <person name="Sierro N."/>
            <person name="Battey J.N."/>
            <person name="Ouadi S."/>
            <person name="Bovet L."/>
            <person name="Goepfert S."/>
            <person name="Bakaher N."/>
            <person name="Peitsch M.C."/>
            <person name="Ivanov N.V."/>
        </authorList>
    </citation>
    <scope>NUCLEOTIDE SEQUENCE [LARGE SCALE GENOMIC DNA]</scope>
</reference>
<dbReference type="InterPro" id="IPR057557">
    <property type="entry name" value="SAC9_C8D"/>
</dbReference>
<evidence type="ECO:0000259" key="3">
    <source>
        <dbReference type="Pfam" id="PF24791"/>
    </source>
</evidence>
<evidence type="ECO:0000259" key="2">
    <source>
        <dbReference type="Pfam" id="PF24789"/>
    </source>
</evidence>
<accession>A0A1U7YD01</accession>
<feature type="domain" description="SAC9 C-terminal" evidence="1">
    <location>
        <begin position="480"/>
        <end position="655"/>
    </location>
</feature>
<dbReference type="Pfam" id="PF24765">
    <property type="entry name" value="SAC9_C"/>
    <property type="match status" value="1"/>
</dbReference>
<feature type="domain" description="SAC9 C8D" evidence="3">
    <location>
        <begin position="96"/>
        <end position="203"/>
    </location>
</feature>
<dbReference type="InterPro" id="IPR057554">
    <property type="entry name" value="SAC9_C"/>
</dbReference>
<reference evidence="5" key="2">
    <citation type="submission" date="2025-08" db="UniProtKB">
        <authorList>
            <consortium name="RefSeq"/>
        </authorList>
    </citation>
    <scope>IDENTIFICATION</scope>
    <source>
        <tissue evidence="5">Leaf</tissue>
    </source>
</reference>
<dbReference type="PANTHER" id="PTHR46817:SF1">
    <property type="entry name" value="SAC DOMAIN-CONTAINING PROTEIN"/>
    <property type="match status" value="1"/>
</dbReference>
<dbReference type="AlphaFoldDB" id="A0A1U7YD01"/>
<feature type="domain" description="SAC9 second GBDL" evidence="2">
    <location>
        <begin position="255"/>
        <end position="452"/>
    </location>
</feature>
<dbReference type="Pfam" id="PF24791">
    <property type="entry name" value="SAC9_C8D"/>
    <property type="match status" value="1"/>
</dbReference>